<organism evidence="1 2">
    <name type="scientific">Neurospora tetraspora</name>
    <dbReference type="NCBI Taxonomy" id="94610"/>
    <lineage>
        <taxon>Eukaryota</taxon>
        <taxon>Fungi</taxon>
        <taxon>Dikarya</taxon>
        <taxon>Ascomycota</taxon>
        <taxon>Pezizomycotina</taxon>
        <taxon>Sordariomycetes</taxon>
        <taxon>Sordariomycetidae</taxon>
        <taxon>Sordariales</taxon>
        <taxon>Sordariaceae</taxon>
        <taxon>Neurospora</taxon>
    </lineage>
</organism>
<dbReference type="Proteomes" id="UP001278500">
    <property type="component" value="Unassembled WGS sequence"/>
</dbReference>
<dbReference type="EMBL" id="JAUEPP010000002">
    <property type="protein sequence ID" value="KAK3352061.1"/>
    <property type="molecule type" value="Genomic_DNA"/>
</dbReference>
<evidence type="ECO:0000313" key="1">
    <source>
        <dbReference type="EMBL" id="KAK3352061.1"/>
    </source>
</evidence>
<gene>
    <name evidence="1" type="ORF">B0H65DRAFT_556738</name>
</gene>
<protein>
    <submittedName>
        <fullName evidence="1">Uncharacterized protein</fullName>
    </submittedName>
</protein>
<dbReference type="RefSeq" id="XP_062685356.1">
    <property type="nucleotide sequence ID" value="XM_062830061.1"/>
</dbReference>
<reference evidence="1" key="2">
    <citation type="submission" date="2023-06" db="EMBL/GenBank/DDBJ databases">
        <authorList>
            <consortium name="Lawrence Berkeley National Laboratory"/>
            <person name="Haridas S."/>
            <person name="Hensen N."/>
            <person name="Bonometti L."/>
            <person name="Westerberg I."/>
            <person name="Brannstrom I.O."/>
            <person name="Guillou S."/>
            <person name="Cros-Aarteil S."/>
            <person name="Calhoun S."/>
            <person name="Kuo A."/>
            <person name="Mondo S."/>
            <person name="Pangilinan J."/>
            <person name="Riley R."/>
            <person name="Labutti K."/>
            <person name="Andreopoulos B."/>
            <person name="Lipzen A."/>
            <person name="Chen C."/>
            <person name="Yanf M."/>
            <person name="Daum C."/>
            <person name="Ng V."/>
            <person name="Clum A."/>
            <person name="Steindorff A."/>
            <person name="Ohm R."/>
            <person name="Martin F."/>
            <person name="Silar P."/>
            <person name="Natvig D."/>
            <person name="Lalanne C."/>
            <person name="Gautier V."/>
            <person name="Ament-Velasquez S.L."/>
            <person name="Kruys A."/>
            <person name="Hutchinson M.I."/>
            <person name="Powell A.J."/>
            <person name="Barry K."/>
            <person name="Miller A.N."/>
            <person name="Grigoriev I.V."/>
            <person name="Debuchy R."/>
            <person name="Gladieux P."/>
            <person name="Thoren M.H."/>
            <person name="Johannesson H."/>
        </authorList>
    </citation>
    <scope>NUCLEOTIDE SEQUENCE</scope>
    <source>
        <strain evidence="1">CBS 560.94</strain>
    </source>
</reference>
<dbReference type="AlphaFoldDB" id="A0AAE0MVI5"/>
<dbReference type="GeneID" id="87867215"/>
<name>A0AAE0MVI5_9PEZI</name>
<keyword evidence="2" id="KW-1185">Reference proteome</keyword>
<accession>A0AAE0MVI5</accession>
<sequence>MAPVEQQRSPPGRVTLQQLPQEVIETIAEFCGDISGVSPSEQTDTFTEDVVKPYLDSTASNTWSPVYNDLRALALVSRTFSNPAQRALFKVAMVKTTGHLMRLIRSLLLYPNNRRYVRCFVAAINDHVRWMPQRLISPQPLVLVPLFQETLKALNDNKLRISFRLIDSMVVNLHTLEDQLLTATVQLCPKITATRICFYLPHRHAERGPQPTSQPAPNPPIYASLLDNHHLPQLKALTLDFGALLSLTNLIQYVQPGYPTGLPPSVERLTLVGNKTESELPYHLFDLNIFAKWLGTNKKFRELRMLDGFDKLIMYHRFRNSHPQPKNWNNILLSYRDTLEVLVLDCYSSTFAIPQGRFGASGMLDCLPELHKLRYIKAPLHAFSGNQFGLPLDVEDWEVTWLMRTGLPPWCRKIDVMVRNPLQCGSGGERMPSTWRVVEFRL</sequence>
<evidence type="ECO:0000313" key="2">
    <source>
        <dbReference type="Proteomes" id="UP001278500"/>
    </source>
</evidence>
<reference evidence="1" key="1">
    <citation type="journal article" date="2023" name="Mol. Phylogenet. Evol.">
        <title>Genome-scale phylogeny and comparative genomics of the fungal order Sordariales.</title>
        <authorList>
            <person name="Hensen N."/>
            <person name="Bonometti L."/>
            <person name="Westerberg I."/>
            <person name="Brannstrom I.O."/>
            <person name="Guillou S."/>
            <person name="Cros-Aarteil S."/>
            <person name="Calhoun S."/>
            <person name="Haridas S."/>
            <person name="Kuo A."/>
            <person name="Mondo S."/>
            <person name="Pangilinan J."/>
            <person name="Riley R."/>
            <person name="LaButti K."/>
            <person name="Andreopoulos B."/>
            <person name="Lipzen A."/>
            <person name="Chen C."/>
            <person name="Yan M."/>
            <person name="Daum C."/>
            <person name="Ng V."/>
            <person name="Clum A."/>
            <person name="Steindorff A."/>
            <person name="Ohm R.A."/>
            <person name="Martin F."/>
            <person name="Silar P."/>
            <person name="Natvig D.O."/>
            <person name="Lalanne C."/>
            <person name="Gautier V."/>
            <person name="Ament-Velasquez S.L."/>
            <person name="Kruys A."/>
            <person name="Hutchinson M.I."/>
            <person name="Powell A.J."/>
            <person name="Barry K."/>
            <person name="Miller A.N."/>
            <person name="Grigoriev I.V."/>
            <person name="Debuchy R."/>
            <person name="Gladieux P."/>
            <person name="Hiltunen Thoren M."/>
            <person name="Johannesson H."/>
        </authorList>
    </citation>
    <scope>NUCLEOTIDE SEQUENCE</scope>
    <source>
        <strain evidence="1">CBS 560.94</strain>
    </source>
</reference>
<proteinExistence type="predicted"/>
<comment type="caution">
    <text evidence="1">The sequence shown here is derived from an EMBL/GenBank/DDBJ whole genome shotgun (WGS) entry which is preliminary data.</text>
</comment>